<dbReference type="EMBL" id="AZDA01000092">
    <property type="protein sequence ID" value="KRK34366.1"/>
    <property type="molecule type" value="Genomic_DNA"/>
</dbReference>
<protein>
    <submittedName>
        <fullName evidence="1">Uncharacterized protein</fullName>
    </submittedName>
</protein>
<organism evidence="1 2">
    <name type="scientific">Loigolactobacillus bifermentans DSM 20003</name>
    <dbReference type="NCBI Taxonomy" id="1423726"/>
    <lineage>
        <taxon>Bacteria</taxon>
        <taxon>Bacillati</taxon>
        <taxon>Bacillota</taxon>
        <taxon>Bacilli</taxon>
        <taxon>Lactobacillales</taxon>
        <taxon>Lactobacillaceae</taxon>
        <taxon>Loigolactobacillus</taxon>
    </lineage>
</organism>
<reference evidence="1 2" key="1">
    <citation type="journal article" date="2015" name="Genome Announc.">
        <title>Expanding the biotechnology potential of lactobacilli through comparative genomics of 213 strains and associated genera.</title>
        <authorList>
            <person name="Sun Z."/>
            <person name="Harris H.M."/>
            <person name="McCann A."/>
            <person name="Guo C."/>
            <person name="Argimon S."/>
            <person name="Zhang W."/>
            <person name="Yang X."/>
            <person name="Jeffery I.B."/>
            <person name="Cooney J.C."/>
            <person name="Kagawa T.F."/>
            <person name="Liu W."/>
            <person name="Song Y."/>
            <person name="Salvetti E."/>
            <person name="Wrobel A."/>
            <person name="Rasinkangas P."/>
            <person name="Parkhill J."/>
            <person name="Rea M.C."/>
            <person name="O'Sullivan O."/>
            <person name="Ritari J."/>
            <person name="Douillard F.P."/>
            <person name="Paul Ross R."/>
            <person name="Yang R."/>
            <person name="Briner A.E."/>
            <person name="Felis G.E."/>
            <person name="de Vos W.M."/>
            <person name="Barrangou R."/>
            <person name="Klaenhammer T.R."/>
            <person name="Caufield P.W."/>
            <person name="Cui Y."/>
            <person name="Zhang H."/>
            <person name="O'Toole P.W."/>
        </authorList>
    </citation>
    <scope>NUCLEOTIDE SEQUENCE [LARGE SCALE GENOMIC DNA]</scope>
    <source>
        <strain evidence="1 2">DSM 20003</strain>
    </source>
</reference>
<dbReference type="STRING" id="1423726.FC07_GL000573"/>
<name>A0A0R1GJW5_9LACO</name>
<evidence type="ECO:0000313" key="1">
    <source>
        <dbReference type="EMBL" id="KRK34366.1"/>
    </source>
</evidence>
<dbReference type="AlphaFoldDB" id="A0A0R1GJW5"/>
<proteinExistence type="predicted"/>
<keyword evidence="2" id="KW-1185">Reference proteome</keyword>
<dbReference type="Proteomes" id="UP000051461">
    <property type="component" value="Unassembled WGS sequence"/>
</dbReference>
<comment type="caution">
    <text evidence="1">The sequence shown here is derived from an EMBL/GenBank/DDBJ whole genome shotgun (WGS) entry which is preliminary data.</text>
</comment>
<accession>A0A0R1GJW5</accession>
<evidence type="ECO:0000313" key="2">
    <source>
        <dbReference type="Proteomes" id="UP000051461"/>
    </source>
</evidence>
<dbReference type="PATRIC" id="fig|1423726.3.peg.588"/>
<sequence length="231" mass="26457">MESDETFTIQKVSAQQLLMKEFSMVQRVILGNVIQVGYQSCNDFMQSSKIPLFLKMERASKLIPEIKNMAVEYALMQACNKQLIPLKWSLEQTNNIALKYLKLKSLDGKCIFTVNQTSCAGKRSRHAKFREELDLPFQSSLNLFPNDDTHQFIVEPDFAYYCEINHGYRSETPLFAVVGKPAAQNGWLGQLSLLGQIQLLPKSEADDTRTAAEDLRNFNLSDFQDFMEEHK</sequence>
<gene>
    <name evidence="1" type="ORF">FC07_GL000573</name>
</gene>